<keyword evidence="5" id="KW-1185">Reference proteome</keyword>
<dbReference type="InterPro" id="IPR029030">
    <property type="entry name" value="Caspase-like_dom_sf"/>
</dbReference>
<accession>A0ABV6YTN1</accession>
<dbReference type="InterPro" id="IPR001769">
    <property type="entry name" value="Gingipain"/>
</dbReference>
<dbReference type="SUPFAM" id="SSF52129">
    <property type="entry name" value="Caspase-like"/>
    <property type="match status" value="1"/>
</dbReference>
<keyword evidence="1" id="KW-0732">Signal</keyword>
<evidence type="ECO:0000313" key="4">
    <source>
        <dbReference type="EMBL" id="MFC1849567.1"/>
    </source>
</evidence>
<gene>
    <name evidence="4" type="ORF">ACFL27_05085</name>
</gene>
<evidence type="ECO:0000256" key="1">
    <source>
        <dbReference type="ARBA" id="ARBA00022729"/>
    </source>
</evidence>
<dbReference type="Pfam" id="PF01364">
    <property type="entry name" value="Peptidase_C25"/>
    <property type="match status" value="1"/>
</dbReference>
<name>A0ABV6YTN1_UNCC1</name>
<dbReference type="Gene3D" id="3.40.50.10390">
    <property type="entry name" value="Gingipain r, domain 1"/>
    <property type="match status" value="1"/>
</dbReference>
<evidence type="ECO:0000313" key="5">
    <source>
        <dbReference type="Proteomes" id="UP001594351"/>
    </source>
</evidence>
<dbReference type="InterPro" id="IPR012600">
    <property type="entry name" value="Propeptide_C25"/>
</dbReference>
<protein>
    <submittedName>
        <fullName evidence="4">C25 family cysteine peptidase</fullName>
    </submittedName>
</protein>
<dbReference type="Gene3D" id="2.60.40.3800">
    <property type="match status" value="1"/>
</dbReference>
<dbReference type="Proteomes" id="UP001594351">
    <property type="component" value="Unassembled WGS sequence"/>
</dbReference>
<evidence type="ECO:0000259" key="3">
    <source>
        <dbReference type="Pfam" id="PF08126"/>
    </source>
</evidence>
<feature type="domain" description="Gingipain propeptide" evidence="3">
    <location>
        <begin position="45"/>
        <end position="208"/>
    </location>
</feature>
<proteinExistence type="predicted"/>
<dbReference type="InterPro" id="IPR029031">
    <property type="entry name" value="Gingipain_N_sf"/>
</dbReference>
<reference evidence="4 5" key="1">
    <citation type="submission" date="2024-09" db="EMBL/GenBank/DDBJ databases">
        <title>Laminarin stimulates single cell rates of sulfate reduction while oxygen inhibits transcriptomic activity in coastal marine sediment.</title>
        <authorList>
            <person name="Lindsay M."/>
            <person name="Orcutt B."/>
            <person name="Emerson D."/>
            <person name="Stepanauskas R."/>
            <person name="D'Angelo T."/>
        </authorList>
    </citation>
    <scope>NUCLEOTIDE SEQUENCE [LARGE SCALE GENOMIC DNA]</scope>
    <source>
        <strain evidence="4">SAG AM-311-K15</strain>
    </source>
</reference>
<dbReference type="EMBL" id="JBHPBY010000046">
    <property type="protein sequence ID" value="MFC1849567.1"/>
    <property type="molecule type" value="Genomic_DNA"/>
</dbReference>
<organism evidence="4 5">
    <name type="scientific">candidate division CSSED10-310 bacterium</name>
    <dbReference type="NCBI Taxonomy" id="2855610"/>
    <lineage>
        <taxon>Bacteria</taxon>
        <taxon>Bacteria division CSSED10-310</taxon>
    </lineage>
</organism>
<evidence type="ECO:0000259" key="2">
    <source>
        <dbReference type="Pfam" id="PF01364"/>
    </source>
</evidence>
<sequence>MSNLKLLQMLLGGFLFFVLCPYLGLPGILEAQTTLSNTHYWTIKQSDSSMIVLEFHFPWPDISEFQSKNKKYQQCTIKDLGTFTPVGAPEVPGLSIPFYAPADSNLEIQWQGQSSRFILDRPLLPRPTRVAVFSDDGYPAGIREEYREDPHLYDSLAWSPQRPIRVRDEGYFRQARICNLIIEPVQVQTGTSQVIFHDHLEVVITFKPGISKLSPERNDTCHIFEENRQLYPLYRMFGINSLELLSGRIALKKRQEKVSRTFPNSQGGIAESYRIVIHETGMHVITYEDLEYAGLPISDLNPQHLAMYKNGNEIAILVNGEDNAVFDQADTIIFYGLGVGNSFVNQNTYWLKDKGSAGKRMQTLEGALEGTYSDVISYQKKIHIEQNSQYWSSLPDGLGVDHWFWGLHFIAPEARQYSFEIISPVSSGQATFGLALFGKSYNYDYNPDHHVRFLINDDFVYEYSWDGQTPGWTEFEQALSALNTGENILTVELDGAAAPVDSIYMNYFQVTYPRLLEAENDCLSFNLEGIGLSRATIFSFQSHKIYVFDVTEHHHVGILENARVGHDSEQFKITFRQNLAETHFYEAITEPQLRRIDTIQRDLPSDLQSAAHGADLIIVAPAFYHLALAPLVKHRQNQGYRVFVADVQDVYDEFSDGLLSPDALIDFFQYAYDYWQPPQPLAILLIGEANVDFHDYYGTGITNVVPTNLINITSIGETVSDHPYTTLSGSDDLPDIFLGRVTANTLQEIEEFVAKLLTYETQTIQSDWNQKVLLVADKEKIFEDSLEALKLAYCYPYNLITDKVFLRKYDSNISQATQDIINSINEGRLFCFYLGHGSFENWSYTMMFDTDDVVKFNNGPHLPLLVASSCLNGYFGHHTVEHAMAEEWLRHQQKGAIVTASSTGLTALYDNHMFHFRLLQQFLEYQEIRAGIAIMSAEIMAYLYDDTFIDHVMTQSVLGCPLTVIRMPDTTQDP</sequence>
<dbReference type="Pfam" id="PF08126">
    <property type="entry name" value="Propeptide_C25"/>
    <property type="match status" value="1"/>
</dbReference>
<dbReference type="InterPro" id="IPR038490">
    <property type="entry name" value="Gingipain_propep_sf"/>
</dbReference>
<comment type="caution">
    <text evidence="4">The sequence shown here is derived from an EMBL/GenBank/DDBJ whole genome shotgun (WGS) entry which is preliminary data.</text>
</comment>
<feature type="domain" description="Gingipain" evidence="2">
    <location>
        <begin position="617"/>
        <end position="942"/>
    </location>
</feature>
<dbReference type="Gene3D" id="3.40.50.1460">
    <property type="match status" value="1"/>
</dbReference>